<keyword evidence="2" id="KW-0732">Signal</keyword>
<feature type="domain" description="NodB homology" evidence="3">
    <location>
        <begin position="77"/>
        <end position="323"/>
    </location>
</feature>
<dbReference type="Pfam" id="PF01522">
    <property type="entry name" value="Polysacc_deac_1"/>
    <property type="match status" value="1"/>
</dbReference>
<gene>
    <name evidence="4" type="ORF">H0A36_16785</name>
</gene>
<comment type="caution">
    <text evidence="4">The sequence shown here is derived from an EMBL/GenBank/DDBJ whole genome shotgun (WGS) entry which is preliminary data.</text>
</comment>
<dbReference type="InterPro" id="IPR002509">
    <property type="entry name" value="NODB_dom"/>
</dbReference>
<keyword evidence="5" id="KW-1185">Reference proteome</keyword>
<evidence type="ECO:0000313" key="4">
    <source>
        <dbReference type="EMBL" id="NYZ67670.1"/>
    </source>
</evidence>
<dbReference type="Gene3D" id="3.20.20.370">
    <property type="entry name" value="Glycoside hydrolase/deacetylase"/>
    <property type="match status" value="1"/>
</dbReference>
<dbReference type="InterPro" id="IPR011330">
    <property type="entry name" value="Glyco_hydro/deAcase_b/a-brl"/>
</dbReference>
<evidence type="ECO:0000256" key="2">
    <source>
        <dbReference type="ARBA" id="ARBA00022729"/>
    </source>
</evidence>
<dbReference type="SUPFAM" id="SSF88713">
    <property type="entry name" value="Glycoside hydrolase/deacetylase"/>
    <property type="match status" value="1"/>
</dbReference>
<dbReference type="CDD" id="cd10918">
    <property type="entry name" value="CE4_NodB_like_5s_6s"/>
    <property type="match status" value="1"/>
</dbReference>
<evidence type="ECO:0000259" key="3">
    <source>
        <dbReference type="PROSITE" id="PS51677"/>
    </source>
</evidence>
<dbReference type="GO" id="GO:0005975">
    <property type="term" value="P:carbohydrate metabolic process"/>
    <property type="evidence" value="ECO:0007669"/>
    <property type="project" value="InterPro"/>
</dbReference>
<dbReference type="GO" id="GO:0016810">
    <property type="term" value="F:hydrolase activity, acting on carbon-nitrogen (but not peptide) bonds"/>
    <property type="evidence" value="ECO:0007669"/>
    <property type="project" value="InterPro"/>
</dbReference>
<reference evidence="4 5" key="1">
    <citation type="submission" date="2020-07" db="EMBL/GenBank/DDBJ databases">
        <title>Endozoicomonas sp. nov., isolated from sediment.</title>
        <authorList>
            <person name="Gu T."/>
        </authorList>
    </citation>
    <scope>NUCLEOTIDE SEQUENCE [LARGE SCALE GENOMIC DNA]</scope>
    <source>
        <strain evidence="4 5">SM1973</strain>
    </source>
</reference>
<dbReference type="PANTHER" id="PTHR34216">
    <property type="match status" value="1"/>
</dbReference>
<dbReference type="EMBL" id="JACCKB010000028">
    <property type="protein sequence ID" value="NYZ67670.1"/>
    <property type="molecule type" value="Genomic_DNA"/>
</dbReference>
<dbReference type="PROSITE" id="PS51677">
    <property type="entry name" value="NODB"/>
    <property type="match status" value="1"/>
</dbReference>
<accession>A0A853I116</accession>
<dbReference type="InterPro" id="IPR051398">
    <property type="entry name" value="Polysacch_Deacetylase"/>
</dbReference>
<sequence>MRRSLQWVAQGLSQFASQKRLAILIYHRVLAEPTGRGASIIDASTFRWQMDLIREHFNVLPFSEALELLQNNSLPPRAVAVTFDDGYADNATVALPILQELQIPATFFIATGFLDGGCMWNDQVSESIYHTDQRDISLTDLRLQNLSLHSMADRDQATHYLLKQLKYRSFEQRQQLVAEVVKRSGVSLPKDLMMTSSQVKQLHQAGMEVGAHTCNHPILQKVNKQQAEKEIADSKQQLEAIIGEPVTLFAYPNGRPKQDYGIDHVKMMRRLGFKAAVTTAWGVATAHSDIYQLPRFMPWDKQPDKFMARLVFQYRRTHPELAA</sequence>
<dbReference type="PANTHER" id="PTHR34216:SF3">
    <property type="entry name" value="POLY-BETA-1,6-N-ACETYL-D-GLUCOSAMINE N-DEACETYLASE"/>
    <property type="match status" value="1"/>
</dbReference>
<evidence type="ECO:0000313" key="5">
    <source>
        <dbReference type="Proteomes" id="UP000569732"/>
    </source>
</evidence>
<dbReference type="AlphaFoldDB" id="A0A853I116"/>
<name>A0A853I116_9GAMM</name>
<comment type="subcellular location">
    <subcellularLocation>
        <location evidence="1">Secreted</location>
    </subcellularLocation>
</comment>
<proteinExistence type="predicted"/>
<dbReference type="GO" id="GO:0005576">
    <property type="term" value="C:extracellular region"/>
    <property type="evidence" value="ECO:0007669"/>
    <property type="project" value="UniProtKB-SubCell"/>
</dbReference>
<dbReference type="Proteomes" id="UP000569732">
    <property type="component" value="Unassembled WGS sequence"/>
</dbReference>
<protein>
    <submittedName>
        <fullName evidence="4">Polysaccharide deacetylase family protein</fullName>
    </submittedName>
</protein>
<organism evidence="4 5">
    <name type="scientific">Spartinivicinus marinus</name>
    <dbReference type="NCBI Taxonomy" id="2994442"/>
    <lineage>
        <taxon>Bacteria</taxon>
        <taxon>Pseudomonadati</taxon>
        <taxon>Pseudomonadota</taxon>
        <taxon>Gammaproteobacteria</taxon>
        <taxon>Oceanospirillales</taxon>
        <taxon>Zooshikellaceae</taxon>
        <taxon>Spartinivicinus</taxon>
    </lineage>
</organism>
<evidence type="ECO:0000256" key="1">
    <source>
        <dbReference type="ARBA" id="ARBA00004613"/>
    </source>
</evidence>